<dbReference type="AlphaFoldDB" id="A0A9Q3I5X7"/>
<organism evidence="1 2">
    <name type="scientific">Austropuccinia psidii MF-1</name>
    <dbReference type="NCBI Taxonomy" id="1389203"/>
    <lineage>
        <taxon>Eukaryota</taxon>
        <taxon>Fungi</taxon>
        <taxon>Dikarya</taxon>
        <taxon>Basidiomycota</taxon>
        <taxon>Pucciniomycotina</taxon>
        <taxon>Pucciniomycetes</taxon>
        <taxon>Pucciniales</taxon>
        <taxon>Sphaerophragmiaceae</taxon>
        <taxon>Austropuccinia</taxon>
    </lineage>
</organism>
<sequence length="110" mass="12326">MIHIKQPSTPWEVVHINWVAALPPGGGKPYNACLIILDRYRITPIFSPFHKDDTGMDTALLIWSRLISHTGLSKNIISDKDPGFTSASWKNLHKHLGKKTIILNSLQSTN</sequence>
<dbReference type="Gene3D" id="3.30.420.10">
    <property type="entry name" value="Ribonuclease H-like superfamily/Ribonuclease H"/>
    <property type="match status" value="1"/>
</dbReference>
<dbReference type="EMBL" id="AVOT02034992">
    <property type="protein sequence ID" value="MBW0529253.1"/>
    <property type="molecule type" value="Genomic_DNA"/>
</dbReference>
<reference evidence="1" key="1">
    <citation type="submission" date="2021-03" db="EMBL/GenBank/DDBJ databases">
        <title>Draft genome sequence of rust myrtle Austropuccinia psidii MF-1, a brazilian biotype.</title>
        <authorList>
            <person name="Quecine M.C."/>
            <person name="Pachon D.M.R."/>
            <person name="Bonatelli M.L."/>
            <person name="Correr F.H."/>
            <person name="Franceschini L.M."/>
            <person name="Leite T.F."/>
            <person name="Margarido G.R.A."/>
            <person name="Almeida C.A."/>
            <person name="Ferrarezi J.A."/>
            <person name="Labate C.A."/>
        </authorList>
    </citation>
    <scope>NUCLEOTIDE SEQUENCE</scope>
    <source>
        <strain evidence="1">MF-1</strain>
    </source>
</reference>
<keyword evidence="2" id="KW-1185">Reference proteome</keyword>
<dbReference type="InterPro" id="IPR036397">
    <property type="entry name" value="RNaseH_sf"/>
</dbReference>
<name>A0A9Q3I5X7_9BASI</name>
<evidence type="ECO:0000313" key="2">
    <source>
        <dbReference type="Proteomes" id="UP000765509"/>
    </source>
</evidence>
<dbReference type="Proteomes" id="UP000765509">
    <property type="component" value="Unassembled WGS sequence"/>
</dbReference>
<proteinExistence type="predicted"/>
<dbReference type="OrthoDB" id="2273864at2759"/>
<evidence type="ECO:0008006" key="3">
    <source>
        <dbReference type="Google" id="ProtNLM"/>
    </source>
</evidence>
<dbReference type="SUPFAM" id="SSF53098">
    <property type="entry name" value="Ribonuclease H-like"/>
    <property type="match status" value="1"/>
</dbReference>
<accession>A0A9Q3I5X7</accession>
<comment type="caution">
    <text evidence="1">The sequence shown here is derived from an EMBL/GenBank/DDBJ whole genome shotgun (WGS) entry which is preliminary data.</text>
</comment>
<evidence type="ECO:0000313" key="1">
    <source>
        <dbReference type="EMBL" id="MBW0529253.1"/>
    </source>
</evidence>
<dbReference type="GO" id="GO:0003676">
    <property type="term" value="F:nucleic acid binding"/>
    <property type="evidence" value="ECO:0007669"/>
    <property type="project" value="InterPro"/>
</dbReference>
<gene>
    <name evidence="1" type="ORF">O181_068968</name>
</gene>
<protein>
    <recommendedName>
        <fullName evidence="3">Integrase catalytic domain-containing protein</fullName>
    </recommendedName>
</protein>
<dbReference type="InterPro" id="IPR012337">
    <property type="entry name" value="RNaseH-like_sf"/>
</dbReference>